<proteinExistence type="predicted"/>
<comment type="caution">
    <text evidence="1">The sequence shown here is derived from an EMBL/GenBank/DDBJ whole genome shotgun (WGS) entry which is preliminary data.</text>
</comment>
<gene>
    <name evidence="1" type="ORF">LCGC14_0377850</name>
</gene>
<dbReference type="AlphaFoldDB" id="A0A0F9TL79"/>
<organism evidence="1">
    <name type="scientific">marine sediment metagenome</name>
    <dbReference type="NCBI Taxonomy" id="412755"/>
    <lineage>
        <taxon>unclassified sequences</taxon>
        <taxon>metagenomes</taxon>
        <taxon>ecological metagenomes</taxon>
    </lineage>
</organism>
<accession>A0A0F9TL79</accession>
<evidence type="ECO:0000313" key="1">
    <source>
        <dbReference type="EMBL" id="KKN75682.1"/>
    </source>
</evidence>
<reference evidence="1" key="1">
    <citation type="journal article" date="2015" name="Nature">
        <title>Complex archaea that bridge the gap between prokaryotes and eukaryotes.</title>
        <authorList>
            <person name="Spang A."/>
            <person name="Saw J.H."/>
            <person name="Jorgensen S.L."/>
            <person name="Zaremba-Niedzwiedzka K."/>
            <person name="Martijn J."/>
            <person name="Lind A.E."/>
            <person name="van Eijk R."/>
            <person name="Schleper C."/>
            <person name="Guy L."/>
            <person name="Ettema T.J."/>
        </authorList>
    </citation>
    <scope>NUCLEOTIDE SEQUENCE</scope>
</reference>
<name>A0A0F9TL79_9ZZZZ</name>
<protein>
    <recommendedName>
        <fullName evidence="2">PD-(D/E)XK endonuclease-like domain-containing protein</fullName>
    </recommendedName>
</protein>
<evidence type="ECO:0008006" key="2">
    <source>
        <dbReference type="Google" id="ProtNLM"/>
    </source>
</evidence>
<sequence>MKKKRPLAFVWPTWITKLITGEDNCFFKSWLKSHYQNYDKTPSDFNSAMWNIAHTKILRSRVDMLTDKGYRVLIEDQNSFKLDYCSNAGDSCVISAKPDILALGQCGDGTEFAEISDAKSGKQKSSDQLQVMLYQILLPLAVSDYAATKFSGCVVYKEGVPNVDIPNTIADDKGLREQIFSTIDKIIGPEVACRKTPSKMECRFCDIARSECSAKFKE</sequence>
<dbReference type="InterPro" id="IPR011604">
    <property type="entry name" value="PDDEXK-like_dom_sf"/>
</dbReference>
<dbReference type="Gene3D" id="3.90.320.10">
    <property type="match status" value="1"/>
</dbReference>
<dbReference type="EMBL" id="LAZR01000305">
    <property type="protein sequence ID" value="KKN75682.1"/>
    <property type="molecule type" value="Genomic_DNA"/>
</dbReference>